<feature type="region of interest" description="Disordered" evidence="1">
    <location>
        <begin position="76"/>
        <end position="109"/>
    </location>
</feature>
<dbReference type="GO" id="GO:0043565">
    <property type="term" value="F:sequence-specific DNA binding"/>
    <property type="evidence" value="ECO:0007669"/>
    <property type="project" value="TreeGrafter"/>
</dbReference>
<comment type="caution">
    <text evidence="2">The sequence shown here is derived from an EMBL/GenBank/DDBJ whole genome shotgun (WGS) entry which is preliminary data.</text>
</comment>
<dbReference type="PANTHER" id="PTHR47055:SF2">
    <property type="entry name" value="PIGGYBAC TRANSPOSABLE ELEMENT-DERIVED PROTEIN 2-RELATED"/>
    <property type="match status" value="1"/>
</dbReference>
<gene>
    <name evidence="2" type="primary">ERCC6</name>
    <name evidence="2" type="ORF">TNCT_493941</name>
</gene>
<organism evidence="2 3">
    <name type="scientific">Trichonephila clavata</name>
    <name type="common">Joro spider</name>
    <name type="synonym">Nephila clavata</name>
    <dbReference type="NCBI Taxonomy" id="2740835"/>
    <lineage>
        <taxon>Eukaryota</taxon>
        <taxon>Metazoa</taxon>
        <taxon>Ecdysozoa</taxon>
        <taxon>Arthropoda</taxon>
        <taxon>Chelicerata</taxon>
        <taxon>Arachnida</taxon>
        <taxon>Araneae</taxon>
        <taxon>Araneomorphae</taxon>
        <taxon>Entelegynae</taxon>
        <taxon>Araneoidea</taxon>
        <taxon>Nephilidae</taxon>
        <taxon>Trichonephila</taxon>
    </lineage>
</organism>
<feature type="compositionally biased region" description="Polar residues" evidence="1">
    <location>
        <begin position="98"/>
        <end position="109"/>
    </location>
</feature>
<accession>A0A8X6K7W1</accession>
<protein>
    <submittedName>
        <fullName evidence="2">Chimeric ERCC6-PGBD3 protein</fullName>
    </submittedName>
</protein>
<dbReference type="EMBL" id="BMAO01020148">
    <property type="protein sequence ID" value="GFQ65314.1"/>
    <property type="molecule type" value="Genomic_DNA"/>
</dbReference>
<evidence type="ECO:0000313" key="3">
    <source>
        <dbReference type="Proteomes" id="UP000887116"/>
    </source>
</evidence>
<reference evidence="2" key="1">
    <citation type="submission" date="2020-07" db="EMBL/GenBank/DDBJ databases">
        <title>Multicomponent nature underlies the extraordinary mechanical properties of spider dragline silk.</title>
        <authorList>
            <person name="Kono N."/>
            <person name="Nakamura H."/>
            <person name="Mori M."/>
            <person name="Yoshida Y."/>
            <person name="Ohtoshi R."/>
            <person name="Malay A.D."/>
            <person name="Moran D.A.P."/>
            <person name="Tomita M."/>
            <person name="Numata K."/>
            <person name="Arakawa K."/>
        </authorList>
    </citation>
    <scope>NUCLEOTIDE SEQUENCE</scope>
</reference>
<evidence type="ECO:0000256" key="1">
    <source>
        <dbReference type="SAM" id="MobiDB-lite"/>
    </source>
</evidence>
<proteinExistence type="predicted"/>
<keyword evidence="3" id="KW-1185">Reference proteome</keyword>
<dbReference type="InterPro" id="IPR052638">
    <property type="entry name" value="PiggyBac_TE-derived"/>
</dbReference>
<dbReference type="Proteomes" id="UP000887116">
    <property type="component" value="Unassembled WGS sequence"/>
</dbReference>
<name>A0A8X6K7W1_TRICU</name>
<dbReference type="OrthoDB" id="6437305at2759"/>
<dbReference type="PANTHER" id="PTHR47055">
    <property type="entry name" value="DDE_TNP_1_7 DOMAIN-CONTAINING PROTEIN"/>
    <property type="match status" value="1"/>
</dbReference>
<sequence length="109" mass="12772">MYNHFMGSLDRADENIDKYPEAIRHKKYNSHPLLFCSELLLQNARLLHKTYDAKPMDLLESCRRVACHYLQTYGNPAEPGLRRKPSGKRNIDSRQESYNHQANKLRSVP</sequence>
<dbReference type="AlphaFoldDB" id="A0A8X6K7W1"/>
<evidence type="ECO:0000313" key="2">
    <source>
        <dbReference type="EMBL" id="GFQ65314.1"/>
    </source>
</evidence>